<feature type="domain" description="Polypeptide-transport-associated ShlB-type" evidence="6">
    <location>
        <begin position="178"/>
        <end position="226"/>
    </location>
</feature>
<feature type="domain" description="Haemolysin activator HlyB C-terminal" evidence="5">
    <location>
        <begin position="287"/>
        <end position="551"/>
    </location>
</feature>
<dbReference type="Gene3D" id="2.40.160.50">
    <property type="entry name" value="membrane protein fhac: a member of the omp85/tpsb transporter family"/>
    <property type="match status" value="1"/>
</dbReference>
<evidence type="ECO:0000256" key="2">
    <source>
        <dbReference type="ARBA" id="ARBA00022692"/>
    </source>
</evidence>
<dbReference type="Gene3D" id="3.10.20.310">
    <property type="entry name" value="membrane protein fhac"/>
    <property type="match status" value="1"/>
</dbReference>
<dbReference type="RefSeq" id="WP_183910303.1">
    <property type="nucleotide sequence ID" value="NZ_JACHXZ010000003.1"/>
</dbReference>
<keyword evidence="1" id="KW-0472">Membrane</keyword>
<comment type="caution">
    <text evidence="7">The sequence shown here is derived from an EMBL/GenBank/DDBJ whole genome shotgun (WGS) entry which is preliminary data.</text>
</comment>
<keyword evidence="8" id="KW-1185">Reference proteome</keyword>
<keyword evidence="2" id="KW-0812">Transmembrane</keyword>
<evidence type="ECO:0000259" key="6">
    <source>
        <dbReference type="Pfam" id="PF08479"/>
    </source>
</evidence>
<evidence type="ECO:0000256" key="4">
    <source>
        <dbReference type="SAM" id="SignalP"/>
    </source>
</evidence>
<keyword evidence="3" id="KW-0998">Cell outer membrane</keyword>
<dbReference type="PANTHER" id="PTHR34597">
    <property type="entry name" value="SLR1661 PROTEIN"/>
    <property type="match status" value="1"/>
</dbReference>
<dbReference type="EMBL" id="JACHXZ010000003">
    <property type="protein sequence ID" value="MBB3168786.1"/>
    <property type="molecule type" value="Genomic_DNA"/>
</dbReference>
<dbReference type="InterPro" id="IPR005565">
    <property type="entry name" value="Hemolysn_activator_HlyB_C"/>
</dbReference>
<keyword evidence="1" id="KW-1134">Transmembrane beta strand</keyword>
<dbReference type="Pfam" id="PF08479">
    <property type="entry name" value="POTRA_2"/>
    <property type="match status" value="1"/>
</dbReference>
<gene>
    <name evidence="7" type="ORF">FHS30_001994</name>
</gene>
<evidence type="ECO:0000256" key="1">
    <source>
        <dbReference type="ARBA" id="ARBA00022452"/>
    </source>
</evidence>
<protein>
    <submittedName>
        <fullName evidence="7">Hemolysin activation/secretion protein</fullName>
    </submittedName>
</protein>
<feature type="chain" id="PRO_5032708669" evidence="4">
    <location>
        <begin position="28"/>
        <end position="654"/>
    </location>
</feature>
<dbReference type="Proteomes" id="UP000559987">
    <property type="component" value="Unassembled WGS sequence"/>
</dbReference>
<evidence type="ECO:0000313" key="7">
    <source>
        <dbReference type="EMBL" id="MBB3168786.1"/>
    </source>
</evidence>
<dbReference type="PANTHER" id="PTHR34597:SF3">
    <property type="entry name" value="OUTER MEMBRANE TRANSPORTER CDIB"/>
    <property type="match status" value="1"/>
</dbReference>
<dbReference type="GO" id="GO:0046819">
    <property type="term" value="P:protein secretion by the type V secretion system"/>
    <property type="evidence" value="ECO:0007669"/>
    <property type="project" value="TreeGrafter"/>
</dbReference>
<evidence type="ECO:0000256" key="3">
    <source>
        <dbReference type="ARBA" id="ARBA00023237"/>
    </source>
</evidence>
<dbReference type="InterPro" id="IPR051544">
    <property type="entry name" value="TPS_OM_transporter"/>
</dbReference>
<sequence length="654" mass="73139">MKANKLFSKKLLAISVASFWFMGAVTSASGQATEAESSFRNSVRSAFESDVGSDADQDITKEFLLRTLDTAAPKLDTDIPVQRLREEGPRIAVKRFQFVRLEEFPEFDITRENIEAMAESLRVQYMKEDQVMAHGFTRDNLEEIAGYLAEISAQDMPDRVTPKNLQRLINIVKLQNAERGMSYADLEEIAADLTGYYRQQGLFLAQVQIPAQDVVDGVVNLSVQEGRLGKVVAHDNKRYQEEQLQQPFDRHLGQLVSHAKVEEGMYLLNDLPGLNVTGYFTPGDNAGETALNLKVRNERLWKFAIRADNHGSTFTGDKRVYGVLDVMNPLGIGDALTLGALKSYTPGNSSLGQIKYSLPLFGPRTRFEISADFNQFSLSGDDDEIINRLELEGVNKSYAMSVDHKWFRSRDFNLSSGISVTDKETDMDSIVETYRGGDHVRGAEFGLYVDALGDTFRMLNIANVKLQYGQHVNPVVDGRGDDFYKFAMDTNSLFFVPLPLTAIQSRLVLKSRWQYAEKLLPSFEQLSLGGANGVRSFSVRDYSADAAGLVSAEWYFDLPEFMNGNIASGLRMNDVFQWGLLADAGYGSSVNFEQDGANSWARMAGAGLIVKLSWDELFAAQFTLAEPLEIESSNEQLSQNNDTQFFVDFTFFLK</sequence>
<name>A0A839US95_9GAMM</name>
<dbReference type="GO" id="GO:0008320">
    <property type="term" value="F:protein transmembrane transporter activity"/>
    <property type="evidence" value="ECO:0007669"/>
    <property type="project" value="TreeGrafter"/>
</dbReference>
<feature type="signal peptide" evidence="4">
    <location>
        <begin position="1"/>
        <end position="27"/>
    </location>
</feature>
<organism evidence="7 8">
    <name type="scientific">Simiduia aestuariiviva</name>
    <dbReference type="NCBI Taxonomy" id="1510459"/>
    <lineage>
        <taxon>Bacteria</taxon>
        <taxon>Pseudomonadati</taxon>
        <taxon>Pseudomonadota</taxon>
        <taxon>Gammaproteobacteria</taxon>
        <taxon>Cellvibrionales</taxon>
        <taxon>Cellvibrionaceae</taxon>
        <taxon>Simiduia</taxon>
    </lineage>
</organism>
<dbReference type="AlphaFoldDB" id="A0A839US95"/>
<reference evidence="7 8" key="1">
    <citation type="submission" date="2020-08" db="EMBL/GenBank/DDBJ databases">
        <title>Genomic Encyclopedia of Type Strains, Phase III (KMG-III): the genomes of soil and plant-associated and newly described type strains.</title>
        <authorList>
            <person name="Whitman W."/>
        </authorList>
    </citation>
    <scope>NUCLEOTIDE SEQUENCE [LARGE SCALE GENOMIC DNA]</scope>
    <source>
        <strain evidence="7 8">CECT 8571</strain>
    </source>
</reference>
<dbReference type="GO" id="GO:0098046">
    <property type="term" value="C:type V protein secretion system complex"/>
    <property type="evidence" value="ECO:0007669"/>
    <property type="project" value="TreeGrafter"/>
</dbReference>
<dbReference type="InterPro" id="IPR013686">
    <property type="entry name" value="Polypept-transport_assoc_ShlB"/>
</dbReference>
<evidence type="ECO:0000259" key="5">
    <source>
        <dbReference type="Pfam" id="PF03865"/>
    </source>
</evidence>
<proteinExistence type="predicted"/>
<keyword evidence="4" id="KW-0732">Signal</keyword>
<accession>A0A839US95</accession>
<evidence type="ECO:0000313" key="8">
    <source>
        <dbReference type="Proteomes" id="UP000559987"/>
    </source>
</evidence>
<dbReference type="Pfam" id="PF03865">
    <property type="entry name" value="ShlB"/>
    <property type="match status" value="1"/>
</dbReference>